<dbReference type="PANTHER" id="PTHR24567:SF74">
    <property type="entry name" value="HTH-TYPE TRANSCRIPTIONAL REGULATOR ARCR"/>
    <property type="match status" value="1"/>
</dbReference>
<evidence type="ECO:0008006" key="8">
    <source>
        <dbReference type="Google" id="ProtNLM"/>
    </source>
</evidence>
<protein>
    <recommendedName>
        <fullName evidence="8">Crp/Fnr family transcriptional regulator</fullName>
    </recommendedName>
</protein>
<evidence type="ECO:0000259" key="4">
    <source>
        <dbReference type="PROSITE" id="PS50042"/>
    </source>
</evidence>
<dbReference type="InterPro" id="IPR014710">
    <property type="entry name" value="RmlC-like_jellyroll"/>
</dbReference>
<keyword evidence="3" id="KW-0804">Transcription</keyword>
<dbReference type="InterPro" id="IPR018490">
    <property type="entry name" value="cNMP-bd_dom_sf"/>
</dbReference>
<evidence type="ECO:0000256" key="1">
    <source>
        <dbReference type="ARBA" id="ARBA00023015"/>
    </source>
</evidence>
<dbReference type="PANTHER" id="PTHR24567">
    <property type="entry name" value="CRP FAMILY TRANSCRIPTIONAL REGULATORY PROTEIN"/>
    <property type="match status" value="1"/>
</dbReference>
<dbReference type="InterPro" id="IPR012318">
    <property type="entry name" value="HTH_CRP"/>
</dbReference>
<dbReference type="SMART" id="SM00100">
    <property type="entry name" value="cNMP"/>
    <property type="match status" value="1"/>
</dbReference>
<dbReference type="PROSITE" id="PS50042">
    <property type="entry name" value="CNMP_BINDING_3"/>
    <property type="match status" value="1"/>
</dbReference>
<keyword evidence="1" id="KW-0805">Transcription regulation</keyword>
<dbReference type="InterPro" id="IPR036390">
    <property type="entry name" value="WH_DNA-bd_sf"/>
</dbReference>
<dbReference type="EMBL" id="CP012752">
    <property type="protein sequence ID" value="ALG06172.1"/>
    <property type="molecule type" value="Genomic_DNA"/>
</dbReference>
<feature type="domain" description="HTH crp-type" evidence="5">
    <location>
        <begin position="131"/>
        <end position="203"/>
    </location>
</feature>
<organism evidence="6 7">
    <name type="scientific">Kibdelosporangium phytohabitans</name>
    <dbReference type="NCBI Taxonomy" id="860235"/>
    <lineage>
        <taxon>Bacteria</taxon>
        <taxon>Bacillati</taxon>
        <taxon>Actinomycetota</taxon>
        <taxon>Actinomycetes</taxon>
        <taxon>Pseudonocardiales</taxon>
        <taxon>Pseudonocardiaceae</taxon>
        <taxon>Kibdelosporangium</taxon>
    </lineage>
</organism>
<dbReference type="PROSITE" id="PS51063">
    <property type="entry name" value="HTH_CRP_2"/>
    <property type="match status" value="1"/>
</dbReference>
<dbReference type="CDD" id="cd00038">
    <property type="entry name" value="CAP_ED"/>
    <property type="match status" value="1"/>
</dbReference>
<dbReference type="Pfam" id="PF13545">
    <property type="entry name" value="HTH_Crp_2"/>
    <property type="match status" value="1"/>
</dbReference>
<dbReference type="GO" id="GO:0003700">
    <property type="term" value="F:DNA-binding transcription factor activity"/>
    <property type="evidence" value="ECO:0007669"/>
    <property type="project" value="TreeGrafter"/>
</dbReference>
<feature type="domain" description="Cyclic nucleotide-binding" evidence="4">
    <location>
        <begin position="1"/>
        <end position="117"/>
    </location>
</feature>
<proteinExistence type="predicted"/>
<dbReference type="OrthoDB" id="3625614at2"/>
<keyword evidence="2" id="KW-0238">DNA-binding</keyword>
<dbReference type="STRING" id="860235.AOZ06_03855"/>
<gene>
    <name evidence="6" type="ORF">AOZ06_03855</name>
</gene>
<evidence type="ECO:0000256" key="2">
    <source>
        <dbReference type="ARBA" id="ARBA00023125"/>
    </source>
</evidence>
<dbReference type="SUPFAM" id="SSF51206">
    <property type="entry name" value="cAMP-binding domain-like"/>
    <property type="match status" value="1"/>
</dbReference>
<evidence type="ECO:0000313" key="6">
    <source>
        <dbReference type="EMBL" id="ALG06172.1"/>
    </source>
</evidence>
<dbReference type="Gene3D" id="2.60.120.10">
    <property type="entry name" value="Jelly Rolls"/>
    <property type="match status" value="1"/>
</dbReference>
<name>A0A0N9HP71_9PSEU</name>
<dbReference type="Pfam" id="PF00027">
    <property type="entry name" value="cNMP_binding"/>
    <property type="match status" value="1"/>
</dbReference>
<dbReference type="Proteomes" id="UP000063699">
    <property type="component" value="Chromosome"/>
</dbReference>
<dbReference type="InterPro" id="IPR000595">
    <property type="entry name" value="cNMP-bd_dom"/>
</dbReference>
<dbReference type="InterPro" id="IPR036388">
    <property type="entry name" value="WH-like_DNA-bd_sf"/>
</dbReference>
<evidence type="ECO:0000259" key="5">
    <source>
        <dbReference type="PROSITE" id="PS51063"/>
    </source>
</evidence>
<accession>A0A0N9HP71</accession>
<dbReference type="Gene3D" id="1.10.10.10">
    <property type="entry name" value="Winged helix-like DNA-binding domain superfamily/Winged helix DNA-binding domain"/>
    <property type="match status" value="1"/>
</dbReference>
<dbReference type="InterPro" id="IPR050397">
    <property type="entry name" value="Env_Response_Regulators"/>
</dbReference>
<dbReference type="KEGG" id="kphy:AOZ06_03855"/>
<evidence type="ECO:0000256" key="3">
    <source>
        <dbReference type="ARBA" id="ARBA00023163"/>
    </source>
</evidence>
<dbReference type="GO" id="GO:0005829">
    <property type="term" value="C:cytosol"/>
    <property type="evidence" value="ECO:0007669"/>
    <property type="project" value="TreeGrafter"/>
</dbReference>
<evidence type="ECO:0000313" key="7">
    <source>
        <dbReference type="Proteomes" id="UP000063699"/>
    </source>
</evidence>
<keyword evidence="7" id="KW-1185">Reference proteome</keyword>
<dbReference type="RefSeq" id="WP_054288148.1">
    <property type="nucleotide sequence ID" value="NZ_CP012752.1"/>
</dbReference>
<dbReference type="AlphaFoldDB" id="A0A0N9HP71"/>
<reference evidence="6 7" key="1">
    <citation type="submission" date="2015-07" db="EMBL/GenBank/DDBJ databases">
        <title>Genome sequencing of Kibdelosporangium phytohabitans.</title>
        <authorList>
            <person name="Qin S."/>
            <person name="Xing K."/>
        </authorList>
    </citation>
    <scope>NUCLEOTIDE SEQUENCE [LARGE SCALE GENOMIC DNA]</scope>
    <source>
        <strain evidence="6 7">KLBMP1111</strain>
    </source>
</reference>
<dbReference type="GO" id="GO:0003677">
    <property type="term" value="F:DNA binding"/>
    <property type="evidence" value="ECO:0007669"/>
    <property type="project" value="UniProtKB-KW"/>
</dbReference>
<sequence length="218" mass="23951">MHERAIDHLRKAGQRRPFDRADRLMTVGASSAEVLLIEAGAVKVLLSAGNGSELIVDLYGRGELIGELGVLSGRPRSATVVGHMAGAAVHIPGARFRELARRHADVLLLVNDTLDRRLRNADGRQLAMASREVPNRVAYQLLVWAKEHGERTPDGLRVRGITQRELAQTVNASEKSVDAALQVLRAEGLVRTGRLCYVLPDARRLAEKLARPDWKPGR</sequence>
<dbReference type="SUPFAM" id="SSF46785">
    <property type="entry name" value="Winged helix' DNA-binding domain"/>
    <property type="match status" value="1"/>
</dbReference>